<dbReference type="SUPFAM" id="SSF69737">
    <property type="entry name" value="Urease metallochaperone UreE, C-terminal domain"/>
    <property type="match status" value="1"/>
</dbReference>
<dbReference type="Pfam" id="PF05194">
    <property type="entry name" value="UreE_C"/>
    <property type="match status" value="1"/>
</dbReference>
<dbReference type="GO" id="GO:0065003">
    <property type="term" value="P:protein-containing complex assembly"/>
    <property type="evidence" value="ECO:0007669"/>
    <property type="project" value="InterPro"/>
</dbReference>
<comment type="subcellular location">
    <subcellularLocation>
        <location evidence="1 5">Cytoplasm</location>
    </subcellularLocation>
</comment>
<feature type="domain" description="UreE urease accessory N-terminal" evidence="7">
    <location>
        <begin position="5"/>
        <end position="69"/>
    </location>
</feature>
<keyword evidence="9" id="KW-1185">Reference proteome</keyword>
<evidence type="ECO:0000256" key="3">
    <source>
        <dbReference type="ARBA" id="ARBA00022596"/>
    </source>
</evidence>
<dbReference type="InterPro" id="IPR007864">
    <property type="entry name" value="UreE_C_dom"/>
</dbReference>
<protein>
    <recommendedName>
        <fullName evidence="5">Urease accessory protein UreE</fullName>
    </recommendedName>
</protein>
<dbReference type="InterPro" id="IPR012406">
    <property type="entry name" value="UreE"/>
</dbReference>
<feature type="compositionally biased region" description="Basic and acidic residues" evidence="6">
    <location>
        <begin position="145"/>
        <end position="155"/>
    </location>
</feature>
<dbReference type="CDD" id="cd00571">
    <property type="entry name" value="UreE"/>
    <property type="match status" value="1"/>
</dbReference>
<dbReference type="EMBL" id="FWFK01000001">
    <property type="protein sequence ID" value="SLN15767.1"/>
    <property type="molecule type" value="Genomic_DNA"/>
</dbReference>
<evidence type="ECO:0000256" key="2">
    <source>
        <dbReference type="ARBA" id="ARBA00022490"/>
    </source>
</evidence>
<dbReference type="GO" id="GO:0016151">
    <property type="term" value="F:nickel cation binding"/>
    <property type="evidence" value="ECO:0007669"/>
    <property type="project" value="UniProtKB-UniRule"/>
</dbReference>
<dbReference type="AlphaFoldDB" id="A0A1X6YBL8"/>
<evidence type="ECO:0000313" key="9">
    <source>
        <dbReference type="Proteomes" id="UP000193570"/>
    </source>
</evidence>
<evidence type="ECO:0000259" key="7">
    <source>
        <dbReference type="SMART" id="SM00988"/>
    </source>
</evidence>
<gene>
    <name evidence="8" type="primary">ureE1</name>
    <name evidence="5" type="synonym">ureE</name>
    <name evidence="8" type="ORF">ROJ8625_00515</name>
</gene>
<dbReference type="RefSeq" id="WP_085790263.1">
    <property type="nucleotide sequence ID" value="NZ_FWFK01000001.1"/>
</dbReference>
<dbReference type="Pfam" id="PF02814">
    <property type="entry name" value="UreE_N"/>
    <property type="match status" value="1"/>
</dbReference>
<dbReference type="Gene3D" id="3.30.70.790">
    <property type="entry name" value="UreE, C-terminal domain"/>
    <property type="match status" value="1"/>
</dbReference>
<evidence type="ECO:0000256" key="6">
    <source>
        <dbReference type="SAM" id="MobiDB-lite"/>
    </source>
</evidence>
<evidence type="ECO:0000256" key="5">
    <source>
        <dbReference type="HAMAP-Rule" id="MF_00822"/>
    </source>
</evidence>
<dbReference type="SUPFAM" id="SSF69287">
    <property type="entry name" value="Urease metallochaperone UreE, N-terminal domain"/>
    <property type="match status" value="1"/>
</dbReference>
<dbReference type="GO" id="GO:0005737">
    <property type="term" value="C:cytoplasm"/>
    <property type="evidence" value="ECO:0007669"/>
    <property type="project" value="UniProtKB-SubCell"/>
</dbReference>
<dbReference type="GO" id="GO:0051082">
    <property type="term" value="F:unfolded protein binding"/>
    <property type="evidence" value="ECO:0007669"/>
    <property type="project" value="UniProtKB-UniRule"/>
</dbReference>
<dbReference type="GO" id="GO:0019627">
    <property type="term" value="P:urea metabolic process"/>
    <property type="evidence" value="ECO:0007669"/>
    <property type="project" value="InterPro"/>
</dbReference>
<evidence type="ECO:0000256" key="1">
    <source>
        <dbReference type="ARBA" id="ARBA00004496"/>
    </source>
</evidence>
<dbReference type="InterPro" id="IPR004029">
    <property type="entry name" value="UreE_N"/>
</dbReference>
<dbReference type="Gene3D" id="2.60.260.20">
    <property type="entry name" value="Urease metallochaperone UreE, N-terminal domain"/>
    <property type="match status" value="1"/>
</dbReference>
<keyword evidence="4 5" id="KW-0143">Chaperone</keyword>
<comment type="similarity">
    <text evidence="5">Belongs to the UreE family.</text>
</comment>
<name>A0A1X6YBL8_9RHOB</name>
<sequence>MSAPALVARAWHPHGHGAPSGRVALDYDSRFLRRRVLTLEDGRRCLVDLPQTVSLDDGAVLVTEAGDEIRVAAAEEPLLAVTGDLARLAWHIGNRHTPCEIHPDRLLIRRDHVMRDLLARLGAGVSEVIAPFRPEGGAYGHGRTHGHDHGHDHGHAHGHGSAPGHAEIGQGHDV</sequence>
<dbReference type="HAMAP" id="MF_00822">
    <property type="entry name" value="UreE"/>
    <property type="match status" value="1"/>
</dbReference>
<comment type="function">
    <text evidence="5">Involved in urease metallocenter assembly. Binds nickel. Probably functions as a nickel donor during metallocenter assembly.</text>
</comment>
<reference evidence="8 9" key="1">
    <citation type="submission" date="2017-03" db="EMBL/GenBank/DDBJ databases">
        <authorList>
            <person name="Afonso C.L."/>
            <person name="Miller P.J."/>
            <person name="Scott M.A."/>
            <person name="Spackman E."/>
            <person name="Goraichik I."/>
            <person name="Dimitrov K.M."/>
            <person name="Suarez D.L."/>
            <person name="Swayne D.E."/>
        </authorList>
    </citation>
    <scope>NUCLEOTIDE SEQUENCE [LARGE SCALE GENOMIC DNA]</scope>
    <source>
        <strain evidence="8 9">CECT 8625</strain>
    </source>
</reference>
<organism evidence="8 9">
    <name type="scientific">Roseivivax jejudonensis</name>
    <dbReference type="NCBI Taxonomy" id="1529041"/>
    <lineage>
        <taxon>Bacteria</taxon>
        <taxon>Pseudomonadati</taxon>
        <taxon>Pseudomonadota</taxon>
        <taxon>Alphaproteobacteria</taxon>
        <taxon>Rhodobacterales</taxon>
        <taxon>Roseobacteraceae</taxon>
        <taxon>Roseivivax</taxon>
    </lineage>
</organism>
<dbReference type="GO" id="GO:0006457">
    <property type="term" value="P:protein folding"/>
    <property type="evidence" value="ECO:0007669"/>
    <property type="project" value="InterPro"/>
</dbReference>
<dbReference type="Proteomes" id="UP000193570">
    <property type="component" value="Unassembled WGS sequence"/>
</dbReference>
<feature type="region of interest" description="Disordered" evidence="6">
    <location>
        <begin position="136"/>
        <end position="174"/>
    </location>
</feature>
<dbReference type="SMART" id="SM00988">
    <property type="entry name" value="UreE_N"/>
    <property type="match status" value="1"/>
</dbReference>
<evidence type="ECO:0000256" key="4">
    <source>
        <dbReference type="ARBA" id="ARBA00023186"/>
    </source>
</evidence>
<dbReference type="OrthoDB" id="9802215at2"/>
<keyword evidence="3 5" id="KW-0533">Nickel</keyword>
<proteinExistence type="inferred from homology"/>
<keyword evidence="2 5" id="KW-0963">Cytoplasm</keyword>
<evidence type="ECO:0000313" key="8">
    <source>
        <dbReference type="EMBL" id="SLN15767.1"/>
    </source>
</evidence>
<dbReference type="InterPro" id="IPR036118">
    <property type="entry name" value="UreE_N_sf"/>
</dbReference>
<accession>A0A1X6YBL8</accession>